<reference evidence="1 2" key="1">
    <citation type="submission" date="2018-11" db="EMBL/GenBank/DDBJ databases">
        <authorList>
            <consortium name="Pathogen Informatics"/>
        </authorList>
    </citation>
    <scope>NUCLEOTIDE SEQUENCE [LARGE SCALE GENOMIC DNA]</scope>
</reference>
<proteinExistence type="predicted"/>
<dbReference type="EMBL" id="UYYB01030903">
    <property type="protein sequence ID" value="VDM73471.1"/>
    <property type="molecule type" value="Genomic_DNA"/>
</dbReference>
<sequence>MGTSAISMKQDIQEFMEIETDTETNIVHEKSFSEKRYRAGPDDPFRLKEEKRIAVVRNCI</sequence>
<name>A0A3P7IJX7_STRVU</name>
<keyword evidence="2" id="KW-1185">Reference proteome</keyword>
<gene>
    <name evidence="1" type="ORF">SVUK_LOCUS8469</name>
</gene>
<accession>A0A3P7IJX7</accession>
<evidence type="ECO:0000313" key="2">
    <source>
        <dbReference type="Proteomes" id="UP000270094"/>
    </source>
</evidence>
<dbReference type="AlphaFoldDB" id="A0A3P7IJX7"/>
<organism evidence="1 2">
    <name type="scientific">Strongylus vulgaris</name>
    <name type="common">Blood worm</name>
    <dbReference type="NCBI Taxonomy" id="40348"/>
    <lineage>
        <taxon>Eukaryota</taxon>
        <taxon>Metazoa</taxon>
        <taxon>Ecdysozoa</taxon>
        <taxon>Nematoda</taxon>
        <taxon>Chromadorea</taxon>
        <taxon>Rhabditida</taxon>
        <taxon>Rhabditina</taxon>
        <taxon>Rhabditomorpha</taxon>
        <taxon>Strongyloidea</taxon>
        <taxon>Strongylidae</taxon>
        <taxon>Strongylus</taxon>
    </lineage>
</organism>
<protein>
    <submittedName>
        <fullName evidence="1">Uncharacterized protein</fullName>
    </submittedName>
</protein>
<evidence type="ECO:0000313" key="1">
    <source>
        <dbReference type="EMBL" id="VDM73471.1"/>
    </source>
</evidence>
<dbReference type="Proteomes" id="UP000270094">
    <property type="component" value="Unassembled WGS sequence"/>
</dbReference>